<dbReference type="SUPFAM" id="SSF109604">
    <property type="entry name" value="HD-domain/PDEase-like"/>
    <property type="match status" value="1"/>
</dbReference>
<dbReference type="Proteomes" id="UP001056708">
    <property type="component" value="Chromosome"/>
</dbReference>
<name>A0ABY5AVJ4_9CYAN</name>
<dbReference type="InterPro" id="IPR043129">
    <property type="entry name" value="ATPase_NBD"/>
</dbReference>
<dbReference type="Pfam" id="PF02541">
    <property type="entry name" value="Ppx-GppA"/>
    <property type="match status" value="1"/>
</dbReference>
<dbReference type="PIRSF" id="PIRSF001267">
    <property type="entry name" value="Pyrophosphatase_GppA_Ppx"/>
    <property type="match status" value="1"/>
</dbReference>
<dbReference type="InterPro" id="IPR048950">
    <property type="entry name" value="Ppx_GppA_C"/>
</dbReference>
<comment type="similarity">
    <text evidence="1">Belongs to the GppA/Ppx family.</text>
</comment>
<reference evidence="5" key="1">
    <citation type="submission" date="2022-06" db="EMBL/GenBank/DDBJ databases">
        <title>Genome sequence of Phormidium yuhuli AB48 isolated from an industrial photobioreactor environment.</title>
        <authorList>
            <person name="Qiu Y."/>
            <person name="Noonan A.J.C."/>
            <person name="Dofher K."/>
            <person name="Koch M."/>
            <person name="Kieft B."/>
            <person name="Lin X."/>
            <person name="Ziels R.M."/>
            <person name="Hallam S.J."/>
        </authorList>
    </citation>
    <scope>NUCLEOTIDE SEQUENCE</scope>
    <source>
        <strain evidence="5">AB48</strain>
    </source>
</reference>
<dbReference type="Gene3D" id="1.10.3210.10">
    <property type="entry name" value="Hypothetical protein af1432"/>
    <property type="match status" value="1"/>
</dbReference>
<dbReference type="PANTHER" id="PTHR30005">
    <property type="entry name" value="EXOPOLYPHOSPHATASE"/>
    <property type="match status" value="1"/>
</dbReference>
<proteinExistence type="inferred from homology"/>
<evidence type="ECO:0000313" key="6">
    <source>
        <dbReference type="Proteomes" id="UP001056708"/>
    </source>
</evidence>
<evidence type="ECO:0000313" key="5">
    <source>
        <dbReference type="EMBL" id="USR93065.1"/>
    </source>
</evidence>
<evidence type="ECO:0000259" key="3">
    <source>
        <dbReference type="Pfam" id="PF02541"/>
    </source>
</evidence>
<dbReference type="InterPro" id="IPR003695">
    <property type="entry name" value="Ppx_GppA_N"/>
</dbReference>
<dbReference type="InterPro" id="IPR050273">
    <property type="entry name" value="GppA/Ppx_hydrolase"/>
</dbReference>
<dbReference type="CDD" id="cd24006">
    <property type="entry name" value="ASKHA_NBD_PPX_GppA"/>
    <property type="match status" value="1"/>
</dbReference>
<feature type="domain" description="Ppx/GppA phosphatase N-terminal" evidence="3">
    <location>
        <begin position="29"/>
        <end position="325"/>
    </location>
</feature>
<protein>
    <submittedName>
        <fullName evidence="5">Ppx/GppA family phosphatase</fullName>
    </submittedName>
</protein>
<dbReference type="Pfam" id="PF21447">
    <property type="entry name" value="Ppx-GppA_III"/>
    <property type="match status" value="1"/>
</dbReference>
<evidence type="ECO:0000256" key="1">
    <source>
        <dbReference type="ARBA" id="ARBA00007125"/>
    </source>
</evidence>
<dbReference type="EMBL" id="CP098611">
    <property type="protein sequence ID" value="USR93065.1"/>
    <property type="molecule type" value="Genomic_DNA"/>
</dbReference>
<sequence length="535" mass="60206">MQARPVGVSVRSNYVLAAIDIGTNSIHMVVVRIQPELPAFTIVTREKETVRLGDCDLETGNLKPEIVQRSVETLRRYQKIAHSLAADEIVAVATSATREAPNGQEFIQRVRDELDLSINLISGPEEARRIYLGVLSGMELARQPHVVIDIGGGSTELILGDGQEPRSLSSTKVGAVRLSGQYVHSDPIDDQDYTALEAYVQGMLERPVEDLLARVQPGETLRMVGTSGTIEALATMDAIDNLGGVPSPLNGYVLSFKHLQKLLKKLRKSSYEERLNIPGMVERRAEIIVAGAVILHEAMALLGVNELIICERALREGMIVDWMLNRGLIEDKLCYQSSVRERSTRKIAQKYHVDLPYAERTAEFAVSLFDQTQGSLHEWGETERELLWVATLLHNCGLYVSHSAHHKHSYYLIRHGELLGFTELEIELIANLARYHRKSAPKKKHEPYANLSSEHRLLIRQLSSLMRLAIALDRRQLGAIQKVRCDYHTDSKQMNFLLYPKNSGDSCDLERWSLEYKKELFEDEFGIKLLVLLAS</sequence>
<accession>A0ABY5AVJ4</accession>
<gene>
    <name evidence="5" type="ORF">NEA10_01045</name>
</gene>
<dbReference type="InterPro" id="IPR030673">
    <property type="entry name" value="PyroPPase_GppA_Ppx"/>
</dbReference>
<keyword evidence="2" id="KW-0378">Hydrolase</keyword>
<dbReference type="SUPFAM" id="SSF53067">
    <property type="entry name" value="Actin-like ATPase domain"/>
    <property type="match status" value="2"/>
</dbReference>
<dbReference type="PANTHER" id="PTHR30005:SF0">
    <property type="entry name" value="RETROGRADE REGULATION PROTEIN 2"/>
    <property type="match status" value="1"/>
</dbReference>
<feature type="domain" description="Ppx/GppA phosphatase C-terminal" evidence="4">
    <location>
        <begin position="339"/>
        <end position="517"/>
    </location>
</feature>
<evidence type="ECO:0000259" key="4">
    <source>
        <dbReference type="Pfam" id="PF21447"/>
    </source>
</evidence>
<keyword evidence="6" id="KW-1185">Reference proteome</keyword>
<dbReference type="Gene3D" id="3.30.420.150">
    <property type="entry name" value="Exopolyphosphatase. Domain 2"/>
    <property type="match status" value="1"/>
</dbReference>
<organism evidence="5 6">
    <name type="scientific">Phormidium yuhuli AB48</name>
    <dbReference type="NCBI Taxonomy" id="2940671"/>
    <lineage>
        <taxon>Bacteria</taxon>
        <taxon>Bacillati</taxon>
        <taxon>Cyanobacteriota</taxon>
        <taxon>Cyanophyceae</taxon>
        <taxon>Oscillatoriophycideae</taxon>
        <taxon>Oscillatoriales</taxon>
        <taxon>Oscillatoriaceae</taxon>
        <taxon>Phormidium</taxon>
        <taxon>Phormidium yuhuli</taxon>
    </lineage>
</organism>
<evidence type="ECO:0000256" key="2">
    <source>
        <dbReference type="ARBA" id="ARBA00022801"/>
    </source>
</evidence>
<dbReference type="Gene3D" id="3.30.420.40">
    <property type="match status" value="1"/>
</dbReference>